<comment type="caution">
    <text evidence="1">The sequence shown here is derived from an EMBL/GenBank/DDBJ whole genome shotgun (WGS) entry which is preliminary data.</text>
</comment>
<dbReference type="EMBL" id="CM044705">
    <property type="protein sequence ID" value="KAI5661504.1"/>
    <property type="molecule type" value="Genomic_DNA"/>
</dbReference>
<evidence type="ECO:0000313" key="1">
    <source>
        <dbReference type="EMBL" id="KAI5661504.1"/>
    </source>
</evidence>
<keyword evidence="2" id="KW-1185">Reference proteome</keyword>
<name>A0ACC0ALP8_CATRO</name>
<reference evidence="2" key="1">
    <citation type="journal article" date="2023" name="Nat. Plants">
        <title>Single-cell RNA sequencing provides a high-resolution roadmap for understanding the multicellular compartmentation of specialized metabolism.</title>
        <authorList>
            <person name="Sun S."/>
            <person name="Shen X."/>
            <person name="Li Y."/>
            <person name="Li Y."/>
            <person name="Wang S."/>
            <person name="Li R."/>
            <person name="Zhang H."/>
            <person name="Shen G."/>
            <person name="Guo B."/>
            <person name="Wei J."/>
            <person name="Xu J."/>
            <person name="St-Pierre B."/>
            <person name="Chen S."/>
            <person name="Sun C."/>
        </authorList>
    </citation>
    <scope>NUCLEOTIDE SEQUENCE [LARGE SCALE GENOMIC DNA]</scope>
</reference>
<proteinExistence type="predicted"/>
<sequence>MRSTPTAVFMAFGTKGDVHPIAAIAAAFACDQEQYYVVFVTHLAHKSLKPHLEAKGVAFFPVSSPPVLAPPEDDGSPEGSFSLQKREITREHRQECVSIVERIFEDGLSIESDVIVINFFALEGWNLAELFHVRCVVAAPYVVPYSAPASFERKFQKEHPLLYKYLNEAPADKVGWKDVIHWMWPLFTEEWGSWRSLDLKLSTFPLTDPVTGLPAWHDRPLSPLLLYGFSKEIVECPAYWPSRVCVCGFWFLPMEWQVSCEKCAENFSLISSTILNTKDELCPAHISLQSFLFAAVPNLPIFLSLSSVGSMGFMKNPQAFLQVIRNVLDISSHRFILFSAGYEPLDAAIDLLVHQAGSEKGSCKEGASLFGNRLFCFSGTIPYIWLFPRCAAAIHHGGRYSWLAICQFLCFDMKVFFFDCCTK</sequence>
<dbReference type="Proteomes" id="UP001060085">
    <property type="component" value="Linkage Group LG05"/>
</dbReference>
<protein>
    <submittedName>
        <fullName evidence="1">Uncharacterized protein</fullName>
    </submittedName>
</protein>
<organism evidence="1 2">
    <name type="scientific">Catharanthus roseus</name>
    <name type="common">Madagascar periwinkle</name>
    <name type="synonym">Vinca rosea</name>
    <dbReference type="NCBI Taxonomy" id="4058"/>
    <lineage>
        <taxon>Eukaryota</taxon>
        <taxon>Viridiplantae</taxon>
        <taxon>Streptophyta</taxon>
        <taxon>Embryophyta</taxon>
        <taxon>Tracheophyta</taxon>
        <taxon>Spermatophyta</taxon>
        <taxon>Magnoliopsida</taxon>
        <taxon>eudicotyledons</taxon>
        <taxon>Gunneridae</taxon>
        <taxon>Pentapetalae</taxon>
        <taxon>asterids</taxon>
        <taxon>lamiids</taxon>
        <taxon>Gentianales</taxon>
        <taxon>Apocynaceae</taxon>
        <taxon>Rauvolfioideae</taxon>
        <taxon>Vinceae</taxon>
        <taxon>Catharanthinae</taxon>
        <taxon>Catharanthus</taxon>
    </lineage>
</organism>
<evidence type="ECO:0000313" key="2">
    <source>
        <dbReference type="Proteomes" id="UP001060085"/>
    </source>
</evidence>
<gene>
    <name evidence="1" type="ORF">M9H77_20827</name>
</gene>
<accession>A0ACC0ALP8</accession>